<dbReference type="Proteomes" id="UP000014975">
    <property type="component" value="Unassembled WGS sequence"/>
</dbReference>
<organism evidence="3 4">
    <name type="scientific">Alkalidesulfovibrio alkalitolerans DSM 16529</name>
    <dbReference type="NCBI Taxonomy" id="1121439"/>
    <lineage>
        <taxon>Bacteria</taxon>
        <taxon>Pseudomonadati</taxon>
        <taxon>Thermodesulfobacteriota</taxon>
        <taxon>Desulfovibrionia</taxon>
        <taxon>Desulfovibrionales</taxon>
        <taxon>Desulfovibrionaceae</taxon>
        <taxon>Alkalidesulfovibrio</taxon>
    </lineage>
</organism>
<sequence length="341" mass="37022">MTRPARSRIGYLVALMIAVALAFYLSGKFFQPDEEEPTPKEPASEAVPQAPPAVTLPEPTEPATSVEETPAVAEKEPEPWVEDNMIPARFMRDLARYGVSRFHPAGTRENPGEMPMNTLTYGLLNARFGLDRNAFGQVQTGGADAMRRRILGYVFQPGFVAYLYGHYADRFIEEVRAAVNEAEREYRSGQGFAKQALRPADAAVMLSGNAVLARDGAKVFAAVAANRSIVTRVHDAQVAARAVAGAYESMWARTRDGAAPPSEAEAEVRRAIEAREAARMAVVRAVRQETGHLSIDDGEVFFLAAWAGRRATTPGQAQGVGELGEVLSNLADRLDVLAAEY</sequence>
<dbReference type="RefSeq" id="WP_020885705.1">
    <property type="nucleotide sequence ID" value="NZ_ATHI01000002.1"/>
</dbReference>
<dbReference type="PATRIC" id="fig|1121439.3.peg.202"/>
<evidence type="ECO:0000313" key="4">
    <source>
        <dbReference type="Proteomes" id="UP000014975"/>
    </source>
</evidence>
<feature type="region of interest" description="Disordered" evidence="1">
    <location>
        <begin position="32"/>
        <end position="78"/>
    </location>
</feature>
<dbReference type="AlphaFoldDB" id="S7TGI7"/>
<keyword evidence="4" id="KW-1185">Reference proteome</keyword>
<dbReference type="EMBL" id="ATHI01000002">
    <property type="protein sequence ID" value="EPR35715.1"/>
    <property type="molecule type" value="Genomic_DNA"/>
</dbReference>
<keyword evidence="2" id="KW-1133">Transmembrane helix</keyword>
<comment type="caution">
    <text evidence="3">The sequence shown here is derived from an EMBL/GenBank/DDBJ whole genome shotgun (WGS) entry which is preliminary data.</text>
</comment>
<keyword evidence="2" id="KW-0812">Transmembrane</keyword>
<keyword evidence="2" id="KW-0472">Membrane</keyword>
<name>S7TGI7_9BACT</name>
<protein>
    <submittedName>
        <fullName evidence="3">Uncharacterized protein</fullName>
    </submittedName>
</protein>
<dbReference type="OrthoDB" id="5471817at2"/>
<reference evidence="3 4" key="1">
    <citation type="journal article" date="2013" name="Genome Announc.">
        <title>Draft genome sequences for three mercury-methylating, sulfate-reducing bacteria.</title>
        <authorList>
            <person name="Brown S.D."/>
            <person name="Hurt R.A.Jr."/>
            <person name="Gilmour C.C."/>
            <person name="Elias D.A."/>
        </authorList>
    </citation>
    <scope>NUCLEOTIDE SEQUENCE [LARGE SCALE GENOMIC DNA]</scope>
    <source>
        <strain evidence="3 4">DSM 16529</strain>
    </source>
</reference>
<feature type="transmembrane region" description="Helical" evidence="2">
    <location>
        <begin position="9"/>
        <end position="27"/>
    </location>
</feature>
<proteinExistence type="predicted"/>
<evidence type="ECO:0000256" key="2">
    <source>
        <dbReference type="SAM" id="Phobius"/>
    </source>
</evidence>
<evidence type="ECO:0000313" key="3">
    <source>
        <dbReference type="EMBL" id="EPR35715.1"/>
    </source>
</evidence>
<evidence type="ECO:0000256" key="1">
    <source>
        <dbReference type="SAM" id="MobiDB-lite"/>
    </source>
</evidence>
<accession>S7TGI7</accession>
<gene>
    <name evidence="3" type="ORF">dsat_1819</name>
</gene>
<dbReference type="eggNOG" id="ENOG50346KH">
    <property type="taxonomic scope" value="Bacteria"/>
</dbReference>